<reference evidence="2" key="1">
    <citation type="submission" date="2018-08" db="EMBL/GenBank/DDBJ databases">
        <authorList>
            <person name="Rossello M."/>
        </authorList>
    </citation>
    <scope>NUCLEOTIDE SEQUENCE [LARGE SCALE GENOMIC DNA]</scope>
    <source>
        <strain evidence="2">cv. Chinese Spring</strain>
    </source>
</reference>
<dbReference type="Gramene" id="TraesWEE_scaffold_066676_01G000100.1">
    <property type="protein sequence ID" value="TraesWEE_scaffold_066676_01G000100.1"/>
    <property type="gene ID" value="TraesWEE_scaffold_066676_01G000100"/>
</dbReference>
<dbReference type="Proteomes" id="UP000019116">
    <property type="component" value="Chromosome 7A"/>
</dbReference>
<reference evidence="2" key="2">
    <citation type="submission" date="2018-10" db="UniProtKB">
        <authorList>
            <consortium name="EnsemblPlants"/>
        </authorList>
    </citation>
    <scope>IDENTIFICATION</scope>
</reference>
<accession>A0A3B6RT56</accession>
<evidence type="ECO:0000313" key="2">
    <source>
        <dbReference type="EnsemblPlants" id="TraesCS7A02G554200.1.cds1"/>
    </source>
</evidence>
<keyword evidence="3" id="KW-1185">Reference proteome</keyword>
<feature type="domain" description="NB-ARC" evidence="1">
    <location>
        <begin position="249"/>
        <end position="344"/>
    </location>
</feature>
<dbReference type="SMR" id="A0A3B6RT56"/>
<dbReference type="PANTHER" id="PTHR36766">
    <property type="entry name" value="PLANT BROAD-SPECTRUM MILDEW RESISTANCE PROTEIN RPW8"/>
    <property type="match status" value="1"/>
</dbReference>
<name>A0A3B6RT56_WHEAT</name>
<dbReference type="OrthoDB" id="652097at2759"/>
<dbReference type="PRINTS" id="PR00364">
    <property type="entry name" value="DISEASERSIST"/>
</dbReference>
<dbReference type="Gramene" id="TraesCLE_scaffold_025505_01G000100.1">
    <property type="protein sequence ID" value="TraesCLE_scaffold_025505_01G000100.1"/>
    <property type="gene ID" value="TraesCLE_scaffold_025505_01G000100"/>
</dbReference>
<dbReference type="Pfam" id="PF00931">
    <property type="entry name" value="NB-ARC"/>
    <property type="match status" value="1"/>
</dbReference>
<dbReference type="InterPro" id="IPR002182">
    <property type="entry name" value="NB-ARC"/>
</dbReference>
<evidence type="ECO:0000313" key="3">
    <source>
        <dbReference type="Proteomes" id="UP000019116"/>
    </source>
</evidence>
<dbReference type="AlphaFoldDB" id="A0A3B6RT56"/>
<dbReference type="EnsemblPlants" id="TraesCS7A02G554200.1">
    <property type="protein sequence ID" value="TraesCS7A02G554200.1.cds1"/>
    <property type="gene ID" value="TraesCS7A02G554200"/>
</dbReference>
<sequence>MEAAMVNRLIGSVLNHLSNEFVEAFVASSQLGLNSHKIKQDLMLAQGLLQEAQTRGVSANLGLQGLLQKLTIKADEAEDALDELHYFIIRDHLDGTHDAVPNLGDDILSRARHGCYALRHTVGNCLACFSCSRIKDGDDGVAADVITDNPSNATVNPGSGDNDDPVAKLPFDRVAMSKKIKLVIEEIQSLCDSVSKLLPTIPHHSTSRTITPSHRVTGSTITQQTLHGRRALLDKTIDDILTTATQHFETLPVLPIVGPGGIGKTTFTQHLYSDERIEEHFAIKAWVCVSTEFDVVKLSQQILSSIKRSNTSNQTNNLDELQISITEELKSKRFLIVFDDIWNAIARDGKPC</sequence>
<protein>
    <recommendedName>
        <fullName evidence="1">NB-ARC domain-containing protein</fullName>
    </recommendedName>
</protein>
<dbReference type="Gramene" id="TraesCS7A02G554200.1">
    <property type="protein sequence ID" value="TraesCS7A02G554200.1.cds1"/>
    <property type="gene ID" value="TraesCS7A02G554200"/>
</dbReference>
<organism evidence="2">
    <name type="scientific">Triticum aestivum</name>
    <name type="common">Wheat</name>
    <dbReference type="NCBI Taxonomy" id="4565"/>
    <lineage>
        <taxon>Eukaryota</taxon>
        <taxon>Viridiplantae</taxon>
        <taxon>Streptophyta</taxon>
        <taxon>Embryophyta</taxon>
        <taxon>Tracheophyta</taxon>
        <taxon>Spermatophyta</taxon>
        <taxon>Magnoliopsida</taxon>
        <taxon>Liliopsida</taxon>
        <taxon>Poales</taxon>
        <taxon>Poaceae</taxon>
        <taxon>BOP clade</taxon>
        <taxon>Pooideae</taxon>
        <taxon>Triticodae</taxon>
        <taxon>Triticeae</taxon>
        <taxon>Triticinae</taxon>
        <taxon>Triticum</taxon>
    </lineage>
</organism>
<evidence type="ECO:0000259" key="1">
    <source>
        <dbReference type="Pfam" id="PF00931"/>
    </source>
</evidence>
<dbReference type="SUPFAM" id="SSF52540">
    <property type="entry name" value="P-loop containing nucleoside triphosphate hydrolases"/>
    <property type="match status" value="1"/>
</dbReference>
<dbReference type="STRING" id="4565.A0A3B6RT56"/>
<dbReference type="Gramene" id="TraesCS7A03G1348100.1">
    <property type="protein sequence ID" value="TraesCS7A03G1348100.1.CDS1"/>
    <property type="gene ID" value="TraesCS7A03G1348100"/>
</dbReference>
<dbReference type="Gramene" id="TraesCAD_scaffold_089956_01G000200.1">
    <property type="protein sequence ID" value="TraesCAD_scaffold_089956_01G000200.1"/>
    <property type="gene ID" value="TraesCAD_scaffold_089956_01G000200"/>
</dbReference>
<dbReference type="InterPro" id="IPR027417">
    <property type="entry name" value="P-loop_NTPase"/>
</dbReference>
<proteinExistence type="predicted"/>
<dbReference type="PANTHER" id="PTHR36766:SF64">
    <property type="entry name" value="OS12G0206100 PROTEIN"/>
    <property type="match status" value="1"/>
</dbReference>
<dbReference type="Gramene" id="TraesROB_scaffold_018370_01G000100.1">
    <property type="protein sequence ID" value="TraesROB_scaffold_018370_01G000100.1"/>
    <property type="gene ID" value="TraesROB_scaffold_018370_01G000100"/>
</dbReference>
<dbReference type="GO" id="GO:0043531">
    <property type="term" value="F:ADP binding"/>
    <property type="evidence" value="ECO:0007669"/>
    <property type="project" value="InterPro"/>
</dbReference>
<dbReference type="Gene3D" id="3.40.50.300">
    <property type="entry name" value="P-loop containing nucleotide triphosphate hydrolases"/>
    <property type="match status" value="1"/>
</dbReference>